<organism evidence="2 3">
    <name type="scientific">Actinoallomurus oryzae</name>
    <dbReference type="NCBI Taxonomy" id="502180"/>
    <lineage>
        <taxon>Bacteria</taxon>
        <taxon>Bacillati</taxon>
        <taxon>Actinomycetota</taxon>
        <taxon>Actinomycetes</taxon>
        <taxon>Streptosporangiales</taxon>
        <taxon>Thermomonosporaceae</taxon>
        <taxon>Actinoallomurus</taxon>
    </lineage>
</organism>
<protein>
    <submittedName>
        <fullName evidence="2">Uncharacterized protein</fullName>
    </submittedName>
</protein>
<keyword evidence="3" id="KW-1185">Reference proteome</keyword>
<evidence type="ECO:0000256" key="1">
    <source>
        <dbReference type="SAM" id="MobiDB-lite"/>
    </source>
</evidence>
<proteinExistence type="predicted"/>
<evidence type="ECO:0000313" key="3">
    <source>
        <dbReference type="Proteomes" id="UP001500503"/>
    </source>
</evidence>
<name>A0ABP8PCV1_9ACTN</name>
<dbReference type="EMBL" id="BAABHF010000009">
    <property type="protein sequence ID" value="GAA4484536.1"/>
    <property type="molecule type" value="Genomic_DNA"/>
</dbReference>
<sequence>MGEFFTGPARLNHGRGGRAAGPLIPGHKSALGRRTVNTRHRPFRKSELLKEARSSDEDDGGMAGTMAPDVPNCPLIARRAEAKQAER</sequence>
<reference evidence="3" key="1">
    <citation type="journal article" date="2019" name="Int. J. Syst. Evol. Microbiol.">
        <title>The Global Catalogue of Microorganisms (GCM) 10K type strain sequencing project: providing services to taxonomists for standard genome sequencing and annotation.</title>
        <authorList>
            <consortium name="The Broad Institute Genomics Platform"/>
            <consortium name="The Broad Institute Genome Sequencing Center for Infectious Disease"/>
            <person name="Wu L."/>
            <person name="Ma J."/>
        </authorList>
    </citation>
    <scope>NUCLEOTIDE SEQUENCE [LARGE SCALE GENOMIC DNA]</scope>
    <source>
        <strain evidence="3">JCM 17933</strain>
    </source>
</reference>
<comment type="caution">
    <text evidence="2">The sequence shown here is derived from an EMBL/GenBank/DDBJ whole genome shotgun (WGS) entry which is preliminary data.</text>
</comment>
<feature type="region of interest" description="Disordered" evidence="1">
    <location>
        <begin position="1"/>
        <end position="87"/>
    </location>
</feature>
<dbReference type="Proteomes" id="UP001500503">
    <property type="component" value="Unassembled WGS sequence"/>
</dbReference>
<accession>A0ABP8PCV1</accession>
<feature type="compositionally biased region" description="Basic and acidic residues" evidence="1">
    <location>
        <begin position="78"/>
        <end position="87"/>
    </location>
</feature>
<feature type="compositionally biased region" description="Basic and acidic residues" evidence="1">
    <location>
        <begin position="44"/>
        <end position="55"/>
    </location>
</feature>
<evidence type="ECO:0000313" key="2">
    <source>
        <dbReference type="EMBL" id="GAA4484536.1"/>
    </source>
</evidence>
<gene>
    <name evidence="2" type="ORF">GCM10023191_007810</name>
</gene>